<keyword evidence="12" id="KW-1185">Reference proteome</keyword>
<feature type="transmembrane region" description="Helical" evidence="9">
    <location>
        <begin position="324"/>
        <end position="348"/>
    </location>
</feature>
<dbReference type="InterPro" id="IPR000276">
    <property type="entry name" value="GPCR_Rhodpsn"/>
</dbReference>
<evidence type="ECO:0000259" key="10">
    <source>
        <dbReference type="PROSITE" id="PS50262"/>
    </source>
</evidence>
<evidence type="ECO:0000313" key="12">
    <source>
        <dbReference type="Proteomes" id="UP000192578"/>
    </source>
</evidence>
<evidence type="ECO:0000256" key="8">
    <source>
        <dbReference type="SAM" id="MobiDB-lite"/>
    </source>
</evidence>
<keyword evidence="2 9" id="KW-0812">Transmembrane</keyword>
<comment type="subcellular location">
    <subcellularLocation>
        <location evidence="1">Membrane</location>
        <topology evidence="1">Multi-pass membrane protein</topology>
    </subcellularLocation>
</comment>
<keyword evidence="7" id="KW-0807">Transducer</keyword>
<feature type="domain" description="G-protein coupled receptors family 1 profile" evidence="10">
    <location>
        <begin position="56"/>
        <end position="344"/>
    </location>
</feature>
<dbReference type="PROSITE" id="PS50262">
    <property type="entry name" value="G_PROTEIN_RECEP_F1_2"/>
    <property type="match status" value="1"/>
</dbReference>
<feature type="region of interest" description="Disordered" evidence="8">
    <location>
        <begin position="253"/>
        <end position="283"/>
    </location>
</feature>
<protein>
    <recommendedName>
        <fullName evidence="10">G-protein coupled receptors family 1 profile domain-containing protein</fullName>
    </recommendedName>
</protein>
<dbReference type="PRINTS" id="PR00237">
    <property type="entry name" value="GPCRRHODOPSN"/>
</dbReference>
<dbReference type="Gene3D" id="1.20.1070.10">
    <property type="entry name" value="Rhodopsin 7-helix transmembrane proteins"/>
    <property type="match status" value="1"/>
</dbReference>
<evidence type="ECO:0000256" key="6">
    <source>
        <dbReference type="ARBA" id="ARBA00023170"/>
    </source>
</evidence>
<evidence type="ECO:0000256" key="1">
    <source>
        <dbReference type="ARBA" id="ARBA00004141"/>
    </source>
</evidence>
<keyword evidence="4" id="KW-0297">G-protein coupled receptor</keyword>
<evidence type="ECO:0000256" key="7">
    <source>
        <dbReference type="ARBA" id="ARBA00023224"/>
    </source>
</evidence>
<proteinExistence type="predicted"/>
<dbReference type="GO" id="GO:0004930">
    <property type="term" value="F:G protein-coupled receptor activity"/>
    <property type="evidence" value="ECO:0007669"/>
    <property type="project" value="UniProtKB-KW"/>
</dbReference>
<dbReference type="CDD" id="cd00637">
    <property type="entry name" value="7tm_classA_rhodopsin-like"/>
    <property type="match status" value="1"/>
</dbReference>
<dbReference type="AlphaFoldDB" id="A0A1W0WBX3"/>
<dbReference type="Pfam" id="PF00001">
    <property type="entry name" value="7tm_1"/>
    <property type="match status" value="1"/>
</dbReference>
<feature type="transmembrane region" description="Helical" evidence="9">
    <location>
        <begin position="76"/>
        <end position="95"/>
    </location>
</feature>
<keyword evidence="3 9" id="KW-1133">Transmembrane helix</keyword>
<dbReference type="Proteomes" id="UP000192578">
    <property type="component" value="Unassembled WGS sequence"/>
</dbReference>
<dbReference type="EMBL" id="MTYJ01000138">
    <property type="protein sequence ID" value="OQV12711.1"/>
    <property type="molecule type" value="Genomic_DNA"/>
</dbReference>
<accession>A0A1W0WBX3</accession>
<dbReference type="PANTHER" id="PTHR24243:SF208">
    <property type="entry name" value="PYROKININ-1 RECEPTOR"/>
    <property type="match status" value="1"/>
</dbReference>
<feature type="transmembrane region" description="Helical" evidence="9">
    <location>
        <begin position="153"/>
        <end position="172"/>
    </location>
</feature>
<evidence type="ECO:0000256" key="2">
    <source>
        <dbReference type="ARBA" id="ARBA00022692"/>
    </source>
</evidence>
<dbReference type="PANTHER" id="PTHR24243">
    <property type="entry name" value="G-PROTEIN COUPLED RECEPTOR"/>
    <property type="match status" value="1"/>
</dbReference>
<feature type="transmembrane region" description="Helical" evidence="9">
    <location>
        <begin position="115"/>
        <end position="141"/>
    </location>
</feature>
<comment type="caution">
    <text evidence="11">The sequence shown here is derived from an EMBL/GenBank/DDBJ whole genome shotgun (WGS) entry which is preliminary data.</text>
</comment>
<keyword evidence="6" id="KW-0675">Receptor</keyword>
<evidence type="ECO:0000256" key="5">
    <source>
        <dbReference type="ARBA" id="ARBA00023136"/>
    </source>
</evidence>
<keyword evidence="5 9" id="KW-0472">Membrane</keyword>
<evidence type="ECO:0000313" key="11">
    <source>
        <dbReference type="EMBL" id="OQV12711.1"/>
    </source>
</evidence>
<feature type="compositionally biased region" description="Polar residues" evidence="8">
    <location>
        <begin position="254"/>
        <end position="264"/>
    </location>
</feature>
<feature type="transmembrane region" description="Helical" evidence="9">
    <location>
        <begin position="209"/>
        <end position="230"/>
    </location>
</feature>
<feature type="transmembrane region" description="Helical" evidence="9">
    <location>
        <begin position="290"/>
        <end position="312"/>
    </location>
</feature>
<reference evidence="12" key="1">
    <citation type="submission" date="2017-01" db="EMBL/GenBank/DDBJ databases">
        <title>Comparative genomics of anhydrobiosis in the tardigrade Hypsibius dujardini.</title>
        <authorList>
            <person name="Yoshida Y."/>
            <person name="Koutsovoulos G."/>
            <person name="Laetsch D."/>
            <person name="Stevens L."/>
            <person name="Kumar S."/>
            <person name="Horikawa D."/>
            <person name="Ishino K."/>
            <person name="Komine S."/>
            <person name="Tomita M."/>
            <person name="Blaxter M."/>
            <person name="Arakawa K."/>
        </authorList>
    </citation>
    <scope>NUCLEOTIDE SEQUENCE [LARGE SCALE GENOMIC DNA]</scope>
    <source>
        <strain evidence="12">Z151</strain>
    </source>
</reference>
<feature type="transmembrane region" description="Helical" evidence="9">
    <location>
        <begin position="39"/>
        <end position="64"/>
    </location>
</feature>
<dbReference type="OrthoDB" id="9990906at2759"/>
<organism evidence="11 12">
    <name type="scientific">Hypsibius exemplaris</name>
    <name type="common">Freshwater tardigrade</name>
    <dbReference type="NCBI Taxonomy" id="2072580"/>
    <lineage>
        <taxon>Eukaryota</taxon>
        <taxon>Metazoa</taxon>
        <taxon>Ecdysozoa</taxon>
        <taxon>Tardigrada</taxon>
        <taxon>Eutardigrada</taxon>
        <taxon>Parachela</taxon>
        <taxon>Hypsibioidea</taxon>
        <taxon>Hypsibiidae</taxon>
        <taxon>Hypsibius</taxon>
    </lineage>
</organism>
<evidence type="ECO:0000256" key="9">
    <source>
        <dbReference type="SAM" id="Phobius"/>
    </source>
</evidence>
<dbReference type="SUPFAM" id="SSF81321">
    <property type="entry name" value="Family A G protein-coupled receptor-like"/>
    <property type="match status" value="1"/>
</dbReference>
<name>A0A1W0WBX3_HYPEX</name>
<dbReference type="InterPro" id="IPR017452">
    <property type="entry name" value="GPCR_Rhodpsn_7TM"/>
</dbReference>
<evidence type="ECO:0000256" key="3">
    <source>
        <dbReference type="ARBA" id="ARBA00022989"/>
    </source>
</evidence>
<evidence type="ECO:0000256" key="4">
    <source>
        <dbReference type="ARBA" id="ARBA00023040"/>
    </source>
</evidence>
<gene>
    <name evidence="11" type="ORF">BV898_13032</name>
</gene>
<sequence length="373" mass="41766">MAFVQHQKISFNSSDGAFNETSALDVVGNFTTPTSTKTWTVAAVFSLLTCISGIIANGTLLFLFARDSALRTPFNIYLINLLLADFICVAIGYPMDLISNLNNLQWLLGNSICNLYLYNLSTVQAAIFHCHLLIAVNRIWAVLHPLSYRSVHSVRIAVLTCLGMWVYVNLAAGPELILDALFYRAAVETNGCYFNTVALHTYDTVAQLLFFHFPHLVMLIALAIVTRAKWKKHRARRIRNNVVVPSGLRRLPLSNVNGPSSNHTSADRTAGSQRPIASLRPNPKRESHGYRLLVLLTVSVTVCWTPIDIYFTLAGQLNNFDMPIFYQVSAVLFSFQTTMDPIIFTLAVKTLREALRNLFRFNCHAAHENQPCN</sequence>
<dbReference type="GO" id="GO:0016020">
    <property type="term" value="C:membrane"/>
    <property type="evidence" value="ECO:0007669"/>
    <property type="project" value="UniProtKB-SubCell"/>
</dbReference>